<protein>
    <submittedName>
        <fullName evidence="1">Uncharacterized protein</fullName>
    </submittedName>
</protein>
<evidence type="ECO:0000313" key="1">
    <source>
        <dbReference type="EMBL" id="USG66131.1"/>
    </source>
</evidence>
<gene>
    <name evidence="1" type="ORF">NDK47_01990</name>
</gene>
<dbReference type="EMBL" id="CP098755">
    <property type="protein sequence ID" value="USG66131.1"/>
    <property type="molecule type" value="Genomic_DNA"/>
</dbReference>
<evidence type="ECO:0000313" key="2">
    <source>
        <dbReference type="Proteomes" id="UP001056500"/>
    </source>
</evidence>
<sequence length="108" mass="12243">MMTNAILGTAHSYLKATNEPVWIIRLSGKLADSDFPKWRLYDNEGRVYQVKIDYTSSSIMENKDGAELDQTLIVKGLPSLPEELTLSLLTIKKQFTDINWKVAIPSKQ</sequence>
<organism evidence="1 2">
    <name type="scientific">Brevibacillus ruminantium</name>
    <dbReference type="NCBI Taxonomy" id="2950604"/>
    <lineage>
        <taxon>Bacteria</taxon>
        <taxon>Bacillati</taxon>
        <taxon>Bacillota</taxon>
        <taxon>Bacilli</taxon>
        <taxon>Bacillales</taxon>
        <taxon>Paenibacillaceae</taxon>
        <taxon>Brevibacillus</taxon>
    </lineage>
</organism>
<proteinExistence type="predicted"/>
<reference evidence="1" key="1">
    <citation type="submission" date="2022-06" db="EMBL/GenBank/DDBJ databases">
        <title>Genome sequencing of Brevibacillus sp. BB3-R1.</title>
        <authorList>
            <person name="Heo J."/>
            <person name="Lee D."/>
            <person name="Won M."/>
            <person name="Han B.-H."/>
            <person name="Hong S.-B."/>
            <person name="Kwon S.-W."/>
        </authorList>
    </citation>
    <scope>NUCLEOTIDE SEQUENCE</scope>
    <source>
        <strain evidence="1">BB3-R1</strain>
    </source>
</reference>
<dbReference type="RefSeq" id="WP_251873213.1">
    <property type="nucleotide sequence ID" value="NZ_CP098755.1"/>
</dbReference>
<dbReference type="Proteomes" id="UP001056500">
    <property type="component" value="Chromosome"/>
</dbReference>
<name>A0ABY4WNA8_9BACL</name>
<keyword evidence="2" id="KW-1185">Reference proteome</keyword>
<accession>A0ABY4WNA8</accession>